<evidence type="ECO:0000256" key="1">
    <source>
        <dbReference type="SAM" id="MobiDB-lite"/>
    </source>
</evidence>
<sequence>MRSIIICCALLSLVLLMRANGAQAADCVTEDTGITGFFKTLGCKVKQGAEDVADAAKPYTDKIGEGAKELGSSVAQKYDELKHRLTDDASTPKTSVAYDAPTERVPLAPIAPSVPADLVSSTQPIGEPGQILPSLSSN</sequence>
<gene>
    <name evidence="3" type="primary">Dgri\GH11809</name>
    <name evidence="3" type="ORF">Dgri_GH11809</name>
</gene>
<dbReference type="OMA" id="CDEVKNP"/>
<feature type="chain" id="PRO_5002812325" evidence="2">
    <location>
        <begin position="25"/>
        <end position="138"/>
    </location>
</feature>
<accession>B4JIT2</accession>
<evidence type="ECO:0000313" key="4">
    <source>
        <dbReference type="Proteomes" id="UP000001070"/>
    </source>
</evidence>
<feature type="region of interest" description="Disordered" evidence="1">
    <location>
        <begin position="114"/>
        <end position="138"/>
    </location>
</feature>
<protein>
    <submittedName>
        <fullName evidence="3">GH11809</fullName>
    </submittedName>
</protein>
<dbReference type="KEGG" id="dgr:6564559"/>
<dbReference type="FunCoup" id="B4JIT2">
    <property type="interactions" value="1"/>
</dbReference>
<dbReference type="OrthoDB" id="8013751at2759"/>
<dbReference type="PhylomeDB" id="B4JIT2"/>
<evidence type="ECO:0000256" key="2">
    <source>
        <dbReference type="SAM" id="SignalP"/>
    </source>
</evidence>
<dbReference type="InParanoid" id="B4JIT2"/>
<keyword evidence="4" id="KW-1185">Reference proteome</keyword>
<organism evidence="4">
    <name type="scientific">Drosophila grimshawi</name>
    <name type="common">Hawaiian fruit fly</name>
    <name type="synonym">Idiomyia grimshawi</name>
    <dbReference type="NCBI Taxonomy" id="7222"/>
    <lineage>
        <taxon>Eukaryota</taxon>
        <taxon>Metazoa</taxon>
        <taxon>Ecdysozoa</taxon>
        <taxon>Arthropoda</taxon>
        <taxon>Hexapoda</taxon>
        <taxon>Insecta</taxon>
        <taxon>Pterygota</taxon>
        <taxon>Neoptera</taxon>
        <taxon>Endopterygota</taxon>
        <taxon>Diptera</taxon>
        <taxon>Brachycera</taxon>
        <taxon>Muscomorpha</taxon>
        <taxon>Ephydroidea</taxon>
        <taxon>Drosophilidae</taxon>
        <taxon>Drosophila</taxon>
        <taxon>Hawaiian Drosophila</taxon>
    </lineage>
</organism>
<proteinExistence type="predicted"/>
<keyword evidence="2" id="KW-0732">Signal</keyword>
<dbReference type="AlphaFoldDB" id="B4JIT2"/>
<dbReference type="EMBL" id="CH916370">
    <property type="protein sequence ID" value="EDW00529.1"/>
    <property type="molecule type" value="Genomic_DNA"/>
</dbReference>
<name>B4JIT2_DROGR</name>
<dbReference type="eggNOG" id="ENOG502T81H">
    <property type="taxonomic scope" value="Eukaryota"/>
</dbReference>
<reference evidence="3 4" key="1">
    <citation type="journal article" date="2007" name="Nature">
        <title>Evolution of genes and genomes on the Drosophila phylogeny.</title>
        <authorList>
            <consortium name="Drosophila 12 Genomes Consortium"/>
            <person name="Clark A.G."/>
            <person name="Eisen M.B."/>
            <person name="Smith D.R."/>
            <person name="Bergman C.M."/>
            <person name="Oliver B."/>
            <person name="Markow T.A."/>
            <person name="Kaufman T.C."/>
            <person name="Kellis M."/>
            <person name="Gelbart W."/>
            <person name="Iyer V.N."/>
            <person name="Pollard D.A."/>
            <person name="Sackton T.B."/>
            <person name="Larracuente A.M."/>
            <person name="Singh N.D."/>
            <person name="Abad J.P."/>
            <person name="Abt D.N."/>
            <person name="Adryan B."/>
            <person name="Aguade M."/>
            <person name="Akashi H."/>
            <person name="Anderson W.W."/>
            <person name="Aquadro C.F."/>
            <person name="Ardell D.H."/>
            <person name="Arguello R."/>
            <person name="Artieri C.G."/>
            <person name="Barbash D.A."/>
            <person name="Barker D."/>
            <person name="Barsanti P."/>
            <person name="Batterham P."/>
            <person name="Batzoglou S."/>
            <person name="Begun D."/>
            <person name="Bhutkar A."/>
            <person name="Blanco E."/>
            <person name="Bosak S.A."/>
            <person name="Bradley R.K."/>
            <person name="Brand A.D."/>
            <person name="Brent M.R."/>
            <person name="Brooks A.N."/>
            <person name="Brown R.H."/>
            <person name="Butlin R.K."/>
            <person name="Caggese C."/>
            <person name="Calvi B.R."/>
            <person name="Bernardo de Carvalho A."/>
            <person name="Caspi A."/>
            <person name="Castrezana S."/>
            <person name="Celniker S.E."/>
            <person name="Chang J.L."/>
            <person name="Chapple C."/>
            <person name="Chatterji S."/>
            <person name="Chinwalla A."/>
            <person name="Civetta A."/>
            <person name="Clifton S.W."/>
            <person name="Comeron J.M."/>
            <person name="Costello J.C."/>
            <person name="Coyne J.A."/>
            <person name="Daub J."/>
            <person name="David R.G."/>
            <person name="Delcher A.L."/>
            <person name="Delehaunty K."/>
            <person name="Do C.B."/>
            <person name="Ebling H."/>
            <person name="Edwards K."/>
            <person name="Eickbush T."/>
            <person name="Evans J.D."/>
            <person name="Filipski A."/>
            <person name="Findeiss S."/>
            <person name="Freyhult E."/>
            <person name="Fulton L."/>
            <person name="Fulton R."/>
            <person name="Garcia A.C."/>
            <person name="Gardiner A."/>
            <person name="Garfield D.A."/>
            <person name="Garvin B.E."/>
            <person name="Gibson G."/>
            <person name="Gilbert D."/>
            <person name="Gnerre S."/>
            <person name="Godfrey J."/>
            <person name="Good R."/>
            <person name="Gotea V."/>
            <person name="Gravely B."/>
            <person name="Greenberg A.J."/>
            <person name="Griffiths-Jones S."/>
            <person name="Gross S."/>
            <person name="Guigo R."/>
            <person name="Gustafson E.A."/>
            <person name="Haerty W."/>
            <person name="Hahn M.W."/>
            <person name="Halligan D.L."/>
            <person name="Halpern A.L."/>
            <person name="Halter G.M."/>
            <person name="Han M.V."/>
            <person name="Heger A."/>
            <person name="Hillier L."/>
            <person name="Hinrichs A.S."/>
            <person name="Holmes I."/>
            <person name="Hoskins R.A."/>
            <person name="Hubisz M.J."/>
            <person name="Hultmark D."/>
            <person name="Huntley M.A."/>
            <person name="Jaffe D.B."/>
            <person name="Jagadeeshan S."/>
            <person name="Jeck W.R."/>
            <person name="Johnson J."/>
            <person name="Jones C.D."/>
            <person name="Jordan W.C."/>
            <person name="Karpen G.H."/>
            <person name="Kataoka E."/>
            <person name="Keightley P.D."/>
            <person name="Kheradpour P."/>
            <person name="Kirkness E.F."/>
            <person name="Koerich L.B."/>
            <person name="Kristiansen K."/>
            <person name="Kudrna D."/>
            <person name="Kulathinal R.J."/>
            <person name="Kumar S."/>
            <person name="Kwok R."/>
            <person name="Lander E."/>
            <person name="Langley C.H."/>
            <person name="Lapoint R."/>
            <person name="Lazzaro B.P."/>
            <person name="Lee S.J."/>
            <person name="Levesque L."/>
            <person name="Li R."/>
            <person name="Lin C.F."/>
            <person name="Lin M.F."/>
            <person name="Lindblad-Toh K."/>
            <person name="Llopart A."/>
            <person name="Long M."/>
            <person name="Low L."/>
            <person name="Lozovsky E."/>
            <person name="Lu J."/>
            <person name="Luo M."/>
            <person name="Machado C.A."/>
            <person name="Makalowski W."/>
            <person name="Marzo M."/>
            <person name="Matsuda M."/>
            <person name="Matzkin L."/>
            <person name="McAllister B."/>
            <person name="McBride C.S."/>
            <person name="McKernan B."/>
            <person name="McKernan K."/>
            <person name="Mendez-Lago M."/>
            <person name="Minx P."/>
            <person name="Mollenhauer M.U."/>
            <person name="Montooth K."/>
            <person name="Mount S.M."/>
            <person name="Mu X."/>
            <person name="Myers E."/>
            <person name="Negre B."/>
            <person name="Newfeld S."/>
            <person name="Nielsen R."/>
            <person name="Noor M.A."/>
            <person name="O'Grady P."/>
            <person name="Pachter L."/>
            <person name="Papaceit M."/>
            <person name="Parisi M.J."/>
            <person name="Parisi M."/>
            <person name="Parts L."/>
            <person name="Pedersen J.S."/>
            <person name="Pesole G."/>
            <person name="Phillippy A.M."/>
            <person name="Ponting C.P."/>
            <person name="Pop M."/>
            <person name="Porcelli D."/>
            <person name="Powell J.R."/>
            <person name="Prohaska S."/>
            <person name="Pruitt K."/>
            <person name="Puig M."/>
            <person name="Quesneville H."/>
            <person name="Ram K.R."/>
            <person name="Rand D."/>
            <person name="Rasmussen M.D."/>
            <person name="Reed L.K."/>
            <person name="Reenan R."/>
            <person name="Reily A."/>
            <person name="Remington K.A."/>
            <person name="Rieger T.T."/>
            <person name="Ritchie M.G."/>
            <person name="Robin C."/>
            <person name="Rogers Y.H."/>
            <person name="Rohde C."/>
            <person name="Rozas J."/>
            <person name="Rubenfield M.J."/>
            <person name="Ruiz A."/>
            <person name="Russo S."/>
            <person name="Salzberg S.L."/>
            <person name="Sanchez-Gracia A."/>
            <person name="Saranga D.J."/>
            <person name="Sato H."/>
            <person name="Schaeffer S.W."/>
            <person name="Schatz M.C."/>
            <person name="Schlenke T."/>
            <person name="Schwartz R."/>
            <person name="Segarra C."/>
            <person name="Singh R.S."/>
            <person name="Sirot L."/>
            <person name="Sirota M."/>
            <person name="Sisneros N.B."/>
            <person name="Smith C.D."/>
            <person name="Smith T.F."/>
            <person name="Spieth J."/>
            <person name="Stage D.E."/>
            <person name="Stark A."/>
            <person name="Stephan W."/>
            <person name="Strausberg R.L."/>
            <person name="Strempel S."/>
            <person name="Sturgill D."/>
            <person name="Sutton G."/>
            <person name="Sutton G.G."/>
            <person name="Tao W."/>
            <person name="Teichmann S."/>
            <person name="Tobari Y.N."/>
            <person name="Tomimura Y."/>
            <person name="Tsolas J.M."/>
            <person name="Valente V.L."/>
            <person name="Venter E."/>
            <person name="Venter J.C."/>
            <person name="Vicario S."/>
            <person name="Vieira F.G."/>
            <person name="Vilella A.J."/>
            <person name="Villasante A."/>
            <person name="Walenz B."/>
            <person name="Wang J."/>
            <person name="Wasserman M."/>
            <person name="Watts T."/>
            <person name="Wilson D."/>
            <person name="Wilson R.K."/>
            <person name="Wing R.A."/>
            <person name="Wolfner M.F."/>
            <person name="Wong A."/>
            <person name="Wong G.K."/>
            <person name="Wu C.I."/>
            <person name="Wu G."/>
            <person name="Yamamoto D."/>
            <person name="Yang H.P."/>
            <person name="Yang S.P."/>
            <person name="Yorke J.A."/>
            <person name="Yoshida K."/>
            <person name="Zdobnov E."/>
            <person name="Zhang P."/>
            <person name="Zhang Y."/>
            <person name="Zimin A.V."/>
            <person name="Baldwin J."/>
            <person name="Abdouelleil A."/>
            <person name="Abdulkadir J."/>
            <person name="Abebe A."/>
            <person name="Abera B."/>
            <person name="Abreu J."/>
            <person name="Acer S.C."/>
            <person name="Aftuck L."/>
            <person name="Alexander A."/>
            <person name="An P."/>
            <person name="Anderson E."/>
            <person name="Anderson S."/>
            <person name="Arachi H."/>
            <person name="Azer M."/>
            <person name="Bachantsang P."/>
            <person name="Barry A."/>
            <person name="Bayul T."/>
            <person name="Berlin A."/>
            <person name="Bessette D."/>
            <person name="Bloom T."/>
            <person name="Blye J."/>
            <person name="Boguslavskiy L."/>
            <person name="Bonnet C."/>
            <person name="Boukhgalter B."/>
            <person name="Bourzgui I."/>
            <person name="Brown A."/>
            <person name="Cahill P."/>
            <person name="Channer S."/>
            <person name="Cheshatsang Y."/>
            <person name="Chuda L."/>
            <person name="Citroen M."/>
            <person name="Collymore A."/>
            <person name="Cooke P."/>
            <person name="Costello M."/>
            <person name="D'Aco K."/>
            <person name="Daza R."/>
            <person name="De Haan G."/>
            <person name="DeGray S."/>
            <person name="DeMaso C."/>
            <person name="Dhargay N."/>
            <person name="Dooley K."/>
            <person name="Dooley E."/>
            <person name="Doricent M."/>
            <person name="Dorje P."/>
            <person name="Dorjee K."/>
            <person name="Dupes A."/>
            <person name="Elong R."/>
            <person name="Falk J."/>
            <person name="Farina A."/>
            <person name="Faro S."/>
            <person name="Ferguson D."/>
            <person name="Fisher S."/>
            <person name="Foley C.D."/>
            <person name="Franke A."/>
            <person name="Friedrich D."/>
            <person name="Gadbois L."/>
            <person name="Gearin G."/>
            <person name="Gearin C.R."/>
            <person name="Giannoukos G."/>
            <person name="Goode T."/>
            <person name="Graham J."/>
            <person name="Grandbois E."/>
            <person name="Grewal S."/>
            <person name="Gyaltsen K."/>
            <person name="Hafez N."/>
            <person name="Hagos B."/>
            <person name="Hall J."/>
            <person name="Henson C."/>
            <person name="Hollinger A."/>
            <person name="Honan T."/>
            <person name="Huard M.D."/>
            <person name="Hughes L."/>
            <person name="Hurhula B."/>
            <person name="Husby M.E."/>
            <person name="Kamat A."/>
            <person name="Kanga B."/>
            <person name="Kashin S."/>
            <person name="Khazanovich D."/>
            <person name="Kisner P."/>
            <person name="Lance K."/>
            <person name="Lara M."/>
            <person name="Lee W."/>
            <person name="Lennon N."/>
            <person name="Letendre F."/>
            <person name="LeVine R."/>
            <person name="Lipovsky A."/>
            <person name="Liu X."/>
            <person name="Liu J."/>
            <person name="Liu S."/>
            <person name="Lokyitsang T."/>
            <person name="Lokyitsang Y."/>
            <person name="Lubonja R."/>
            <person name="Lui A."/>
            <person name="MacDonald P."/>
            <person name="Magnisalis V."/>
            <person name="Maru K."/>
            <person name="Matthews C."/>
            <person name="McCusker W."/>
            <person name="McDonough S."/>
            <person name="Mehta T."/>
            <person name="Meldrim J."/>
            <person name="Meneus L."/>
            <person name="Mihai O."/>
            <person name="Mihalev A."/>
            <person name="Mihova T."/>
            <person name="Mittelman R."/>
            <person name="Mlenga V."/>
            <person name="Montmayeur A."/>
            <person name="Mulrain L."/>
            <person name="Navidi A."/>
            <person name="Naylor J."/>
            <person name="Negash T."/>
            <person name="Nguyen T."/>
            <person name="Nguyen N."/>
            <person name="Nicol R."/>
            <person name="Norbu C."/>
            <person name="Norbu N."/>
            <person name="Novod N."/>
            <person name="O'Neill B."/>
            <person name="Osman S."/>
            <person name="Markiewicz E."/>
            <person name="Oyono O.L."/>
            <person name="Patti C."/>
            <person name="Phunkhang P."/>
            <person name="Pierre F."/>
            <person name="Priest M."/>
            <person name="Raghuraman S."/>
            <person name="Rege F."/>
            <person name="Reyes R."/>
            <person name="Rise C."/>
            <person name="Rogov P."/>
            <person name="Ross K."/>
            <person name="Ryan E."/>
            <person name="Settipalli S."/>
            <person name="Shea T."/>
            <person name="Sherpa N."/>
            <person name="Shi L."/>
            <person name="Shih D."/>
            <person name="Sparrow T."/>
            <person name="Spaulding J."/>
            <person name="Stalker J."/>
            <person name="Stange-Thomann N."/>
            <person name="Stavropoulos S."/>
            <person name="Stone C."/>
            <person name="Strader C."/>
            <person name="Tesfaye S."/>
            <person name="Thomson T."/>
            <person name="Thoulutsang Y."/>
            <person name="Thoulutsang D."/>
            <person name="Topham K."/>
            <person name="Topping I."/>
            <person name="Tsamla T."/>
            <person name="Vassiliev H."/>
            <person name="Vo A."/>
            <person name="Wangchuk T."/>
            <person name="Wangdi T."/>
            <person name="Weiand M."/>
            <person name="Wilkinson J."/>
            <person name="Wilson A."/>
            <person name="Yadav S."/>
            <person name="Young G."/>
            <person name="Yu Q."/>
            <person name="Zembek L."/>
            <person name="Zhong D."/>
            <person name="Zimmer A."/>
            <person name="Zwirko Z."/>
            <person name="Jaffe D.B."/>
            <person name="Alvarez P."/>
            <person name="Brockman W."/>
            <person name="Butler J."/>
            <person name="Chin C."/>
            <person name="Gnerre S."/>
            <person name="Grabherr M."/>
            <person name="Kleber M."/>
            <person name="Mauceli E."/>
            <person name="MacCallum I."/>
        </authorList>
    </citation>
    <scope>NUCLEOTIDE SEQUENCE [LARGE SCALE GENOMIC DNA]</scope>
    <source>
        <strain evidence="4">Tucson 15287-2541.00</strain>
    </source>
</reference>
<dbReference type="Proteomes" id="UP000001070">
    <property type="component" value="Unassembled WGS sequence"/>
</dbReference>
<feature type="signal peptide" evidence="2">
    <location>
        <begin position="1"/>
        <end position="24"/>
    </location>
</feature>
<evidence type="ECO:0000313" key="3">
    <source>
        <dbReference type="EMBL" id="EDW00529.1"/>
    </source>
</evidence>
<dbReference type="HOGENOM" id="CLU_2040577_0_0_1"/>